<dbReference type="SMART" id="SM00387">
    <property type="entry name" value="HATPase_c"/>
    <property type="match status" value="1"/>
</dbReference>
<dbReference type="PANTHER" id="PTHR43065:SF42">
    <property type="entry name" value="TWO-COMPONENT SENSOR PPRA"/>
    <property type="match status" value="1"/>
</dbReference>
<dbReference type="GO" id="GO:0000155">
    <property type="term" value="F:phosphorelay sensor kinase activity"/>
    <property type="evidence" value="ECO:0007669"/>
    <property type="project" value="InterPro"/>
</dbReference>
<keyword evidence="15" id="KW-1185">Reference proteome</keyword>
<evidence type="ECO:0000256" key="4">
    <source>
        <dbReference type="ARBA" id="ARBA00022679"/>
    </source>
</evidence>
<organism evidence="14 15">
    <name type="scientific">Coraliomargarita akajimensis (strain DSM 45221 / IAM 15411 / JCM 23193 / KCTC 12865 / 04OKA010-24)</name>
    <dbReference type="NCBI Taxonomy" id="583355"/>
    <lineage>
        <taxon>Bacteria</taxon>
        <taxon>Pseudomonadati</taxon>
        <taxon>Verrucomicrobiota</taxon>
        <taxon>Opitutia</taxon>
        <taxon>Puniceicoccales</taxon>
        <taxon>Coraliomargaritaceae</taxon>
        <taxon>Coraliomargarita</taxon>
    </lineage>
</organism>
<dbReference type="InterPro" id="IPR036890">
    <property type="entry name" value="HATPase_C_sf"/>
</dbReference>
<dbReference type="Gene3D" id="1.10.287.130">
    <property type="match status" value="1"/>
</dbReference>
<dbReference type="eggNOG" id="COG0784">
    <property type="taxonomic scope" value="Bacteria"/>
</dbReference>
<dbReference type="SUPFAM" id="SSF52172">
    <property type="entry name" value="CheY-like"/>
    <property type="match status" value="2"/>
</dbReference>
<dbReference type="SUPFAM" id="SSF47384">
    <property type="entry name" value="Homodimeric domain of signal transducing histidine kinase"/>
    <property type="match status" value="1"/>
</dbReference>
<dbReference type="PRINTS" id="PR00344">
    <property type="entry name" value="BCTRLSENSOR"/>
</dbReference>
<keyword evidence="3 9" id="KW-0597">Phosphoprotein</keyword>
<dbReference type="SMART" id="SM00091">
    <property type="entry name" value="PAS"/>
    <property type="match status" value="2"/>
</dbReference>
<dbReference type="Pfam" id="PF00512">
    <property type="entry name" value="HisKA"/>
    <property type="match status" value="1"/>
</dbReference>
<evidence type="ECO:0000256" key="8">
    <source>
        <dbReference type="ARBA" id="ARBA00023012"/>
    </source>
</evidence>
<evidence type="ECO:0000259" key="11">
    <source>
        <dbReference type="PROSITE" id="PS50109"/>
    </source>
</evidence>
<evidence type="ECO:0000256" key="5">
    <source>
        <dbReference type="ARBA" id="ARBA00022741"/>
    </source>
</evidence>
<dbReference type="STRING" id="583355.Caka_1931"/>
<dbReference type="InterPro" id="IPR036097">
    <property type="entry name" value="HisK_dim/P_sf"/>
</dbReference>
<dbReference type="EMBL" id="CP001998">
    <property type="protein sequence ID" value="ADE54949.1"/>
    <property type="molecule type" value="Genomic_DNA"/>
</dbReference>
<evidence type="ECO:0000313" key="14">
    <source>
        <dbReference type="EMBL" id="ADE54949.1"/>
    </source>
</evidence>
<dbReference type="PROSITE" id="PS50112">
    <property type="entry name" value="PAS"/>
    <property type="match status" value="2"/>
</dbReference>
<dbReference type="NCBIfam" id="TIGR00229">
    <property type="entry name" value="sensory_box"/>
    <property type="match status" value="1"/>
</dbReference>
<keyword evidence="7" id="KW-0067">ATP-binding</keyword>
<dbReference type="AlphaFoldDB" id="D5EKP2"/>
<keyword evidence="6 14" id="KW-0418">Kinase</keyword>
<dbReference type="Pfam" id="PF00072">
    <property type="entry name" value="Response_reg"/>
    <property type="match status" value="2"/>
</dbReference>
<comment type="catalytic activity">
    <reaction evidence="1">
        <text>ATP + protein L-histidine = ADP + protein N-phospho-L-histidine.</text>
        <dbReference type="EC" id="2.7.13.3"/>
    </reaction>
</comment>
<evidence type="ECO:0000256" key="1">
    <source>
        <dbReference type="ARBA" id="ARBA00000085"/>
    </source>
</evidence>
<dbReference type="Gene3D" id="3.30.450.20">
    <property type="entry name" value="PAS domain"/>
    <property type="match status" value="2"/>
</dbReference>
<dbReference type="PANTHER" id="PTHR43065">
    <property type="entry name" value="SENSOR HISTIDINE KINASE"/>
    <property type="match status" value="1"/>
</dbReference>
<dbReference type="CDD" id="cd00082">
    <property type="entry name" value="HisKA"/>
    <property type="match status" value="1"/>
</dbReference>
<dbReference type="SUPFAM" id="SSF55785">
    <property type="entry name" value="PYP-like sensor domain (PAS domain)"/>
    <property type="match status" value="2"/>
</dbReference>
<evidence type="ECO:0000256" key="6">
    <source>
        <dbReference type="ARBA" id="ARBA00022777"/>
    </source>
</evidence>
<keyword evidence="5" id="KW-0547">Nucleotide-binding</keyword>
<dbReference type="eggNOG" id="COG5000">
    <property type="taxonomic scope" value="Bacteria"/>
</dbReference>
<dbReference type="Pfam" id="PF13188">
    <property type="entry name" value="PAS_8"/>
    <property type="match status" value="1"/>
</dbReference>
<dbReference type="InterPro" id="IPR000014">
    <property type="entry name" value="PAS"/>
</dbReference>
<dbReference type="Gene3D" id="3.40.50.2300">
    <property type="match status" value="2"/>
</dbReference>
<keyword evidence="8" id="KW-0902">Two-component regulatory system</keyword>
<dbReference type="Pfam" id="PF00989">
    <property type="entry name" value="PAS"/>
    <property type="match status" value="1"/>
</dbReference>
<dbReference type="GO" id="GO:0005524">
    <property type="term" value="F:ATP binding"/>
    <property type="evidence" value="ECO:0007669"/>
    <property type="project" value="UniProtKB-KW"/>
</dbReference>
<protein>
    <recommendedName>
        <fullName evidence="2">histidine kinase</fullName>
        <ecNumber evidence="2">2.7.13.3</ecNumber>
    </recommendedName>
</protein>
<reference evidence="14 15" key="1">
    <citation type="journal article" date="2010" name="Stand. Genomic Sci.">
        <title>Complete genome sequence of Coraliomargarita akajimensis type strain (04OKA010-24).</title>
        <authorList>
            <person name="Mavromatis K."/>
            <person name="Abt B."/>
            <person name="Brambilla E."/>
            <person name="Lapidus A."/>
            <person name="Copeland A."/>
            <person name="Deshpande S."/>
            <person name="Nolan M."/>
            <person name="Lucas S."/>
            <person name="Tice H."/>
            <person name="Cheng J.F."/>
            <person name="Han C."/>
            <person name="Detter J.C."/>
            <person name="Woyke T."/>
            <person name="Goodwin L."/>
            <person name="Pitluck S."/>
            <person name="Held B."/>
            <person name="Brettin T."/>
            <person name="Tapia R."/>
            <person name="Ivanova N."/>
            <person name="Mikhailova N."/>
            <person name="Pati A."/>
            <person name="Liolios K."/>
            <person name="Chen A."/>
            <person name="Palaniappan K."/>
            <person name="Land M."/>
            <person name="Hauser L."/>
            <person name="Chang Y.J."/>
            <person name="Jeffries C.D."/>
            <person name="Rohde M."/>
            <person name="Goker M."/>
            <person name="Bristow J."/>
            <person name="Eisen J.A."/>
            <person name="Markowitz V."/>
            <person name="Hugenholtz P."/>
            <person name="Klenk H.P."/>
            <person name="Kyrpides N.C."/>
        </authorList>
    </citation>
    <scope>NUCLEOTIDE SEQUENCE [LARGE SCALE GENOMIC DNA]</scope>
    <source>
        <strain evidence="15">DSM 45221 / IAM 15411 / JCM 23193 / KCTC 12865</strain>
    </source>
</reference>
<dbReference type="InterPro" id="IPR011006">
    <property type="entry name" value="CheY-like_superfamily"/>
</dbReference>
<dbReference type="RefSeq" id="WP_013043671.1">
    <property type="nucleotide sequence ID" value="NC_014008.1"/>
</dbReference>
<dbReference type="PROSITE" id="PS50109">
    <property type="entry name" value="HIS_KIN"/>
    <property type="match status" value="1"/>
</dbReference>
<dbReference type="InterPro" id="IPR004358">
    <property type="entry name" value="Sig_transdc_His_kin-like_C"/>
</dbReference>
<dbReference type="InterPro" id="IPR003661">
    <property type="entry name" value="HisK_dim/P_dom"/>
</dbReference>
<feature type="compositionally biased region" description="Acidic residues" evidence="10">
    <location>
        <begin position="615"/>
        <end position="626"/>
    </location>
</feature>
<keyword evidence="4" id="KW-0808">Transferase</keyword>
<dbReference type="Gene3D" id="3.30.565.10">
    <property type="entry name" value="Histidine kinase-like ATPase, C-terminal domain"/>
    <property type="match status" value="1"/>
</dbReference>
<dbReference type="SMART" id="SM00448">
    <property type="entry name" value="REC"/>
    <property type="match status" value="2"/>
</dbReference>
<evidence type="ECO:0000259" key="12">
    <source>
        <dbReference type="PROSITE" id="PS50110"/>
    </source>
</evidence>
<dbReference type="KEGG" id="caa:Caka_1931"/>
<dbReference type="InterPro" id="IPR035965">
    <property type="entry name" value="PAS-like_dom_sf"/>
</dbReference>
<feature type="region of interest" description="Disordered" evidence="10">
    <location>
        <begin position="612"/>
        <end position="633"/>
    </location>
</feature>
<dbReference type="Pfam" id="PF02518">
    <property type="entry name" value="HATPase_c"/>
    <property type="match status" value="1"/>
</dbReference>
<evidence type="ECO:0000259" key="13">
    <source>
        <dbReference type="PROSITE" id="PS50112"/>
    </source>
</evidence>
<dbReference type="Proteomes" id="UP000000925">
    <property type="component" value="Chromosome"/>
</dbReference>
<dbReference type="SMART" id="SM00388">
    <property type="entry name" value="HisKA"/>
    <property type="match status" value="1"/>
</dbReference>
<evidence type="ECO:0000256" key="7">
    <source>
        <dbReference type="ARBA" id="ARBA00022840"/>
    </source>
</evidence>
<feature type="domain" description="PAS" evidence="13">
    <location>
        <begin position="143"/>
        <end position="188"/>
    </location>
</feature>
<sequence length="760" mass="83113">MEKDFLDVLLFEDNTVDAKLVTRYLEQSRMGCDVVRVASLGDGVKLLRKAAFDVVLIDLSLPDSEGVETVRRIASLTSEEVIIVLTGTDDEALALQALKAGAQDYLFKDQLSSEALSRSIRYSMERANLLTRVELHNKETQMREDLLRRIFDANTDAMLILTDECEIRFLNPAAAELLDSTEESLMGEIFPFEVRGDEKAELEIPTGRGATRFVELRAVDLVWNGENSMLVVLHDITDFRTAEVALSREKHRLDVTIDGIADAVVATDSEGMVERLNAEASRLLGLAVGDVSGVNIREVLKLVDPVKRSPVKRVRHLLFESGRAHSAEGLQGFPLSCADGEERLVDIRVRTVQDGDGRHGHVIVFRDVTKLKQHEEELFMAEKMQSISQLAGGIAHDFNNMLTAVLGNISVVRMSLGSEHEEANRLESAEKAALQARTLTQQLLSFSKGGAPVIEATTIDQLVEDCAQFLLRGSNVRCEVEKDAELWAVDADKGQVGQVVNNLIINANQAMPDGGVIRLRLENASVRSNDITSLERGDYVCIAVADEGTGIPAENLNRIFDPYFTTKKDGNGLGLASCYSIIRNHKGVILVESVVGEGTEFKVYLPKSSHVSEASEAEPDLPEPAEVEMKASSGSPSGRVLVMDDMEAMMMVAGEILQLLGYEVVLTSDGTEAIDAYKVAKESGKPFDVVVFDLTVPGGMGGEQACAILREYDPGLKAIASSGYSTSNIMSDWKSSNFDAVVPKPYRIKEMGEAMEQLLG</sequence>
<dbReference type="CDD" id="cd00156">
    <property type="entry name" value="REC"/>
    <property type="match status" value="1"/>
</dbReference>
<feature type="domain" description="PAS" evidence="13">
    <location>
        <begin position="249"/>
        <end position="322"/>
    </location>
</feature>
<evidence type="ECO:0000256" key="2">
    <source>
        <dbReference type="ARBA" id="ARBA00012438"/>
    </source>
</evidence>
<feature type="modified residue" description="4-aspartylphosphate" evidence="9">
    <location>
        <position position="693"/>
    </location>
</feature>
<dbReference type="eggNOG" id="COG0745">
    <property type="taxonomic scope" value="Bacteria"/>
</dbReference>
<feature type="domain" description="Response regulatory" evidence="12">
    <location>
        <begin position="639"/>
        <end position="759"/>
    </location>
</feature>
<gene>
    <name evidence="14" type="ordered locus">Caka_1931</name>
</gene>
<dbReference type="InterPro" id="IPR003594">
    <property type="entry name" value="HATPase_dom"/>
</dbReference>
<feature type="domain" description="Histidine kinase" evidence="11">
    <location>
        <begin position="393"/>
        <end position="609"/>
    </location>
</feature>
<feature type="modified residue" description="4-aspartylphosphate" evidence="9">
    <location>
        <position position="58"/>
    </location>
</feature>
<dbReference type="OrthoDB" id="9784397at2"/>
<accession>D5EKP2</accession>
<dbReference type="InterPro" id="IPR013767">
    <property type="entry name" value="PAS_fold"/>
</dbReference>
<dbReference type="SUPFAM" id="SSF55874">
    <property type="entry name" value="ATPase domain of HSP90 chaperone/DNA topoisomerase II/histidine kinase"/>
    <property type="match status" value="1"/>
</dbReference>
<evidence type="ECO:0000256" key="9">
    <source>
        <dbReference type="PROSITE-ProRule" id="PRU00169"/>
    </source>
</evidence>
<feature type="domain" description="Response regulatory" evidence="12">
    <location>
        <begin position="7"/>
        <end position="123"/>
    </location>
</feature>
<dbReference type="GO" id="GO:0006355">
    <property type="term" value="P:regulation of DNA-templated transcription"/>
    <property type="evidence" value="ECO:0007669"/>
    <property type="project" value="InterPro"/>
</dbReference>
<dbReference type="PROSITE" id="PS50110">
    <property type="entry name" value="RESPONSE_REGULATORY"/>
    <property type="match status" value="2"/>
</dbReference>
<dbReference type="InterPro" id="IPR005467">
    <property type="entry name" value="His_kinase_dom"/>
</dbReference>
<dbReference type="InterPro" id="IPR001789">
    <property type="entry name" value="Sig_transdc_resp-reg_receiver"/>
</dbReference>
<dbReference type="EC" id="2.7.13.3" evidence="2"/>
<evidence type="ECO:0000256" key="3">
    <source>
        <dbReference type="ARBA" id="ARBA00022553"/>
    </source>
</evidence>
<evidence type="ECO:0000256" key="10">
    <source>
        <dbReference type="SAM" id="MobiDB-lite"/>
    </source>
</evidence>
<evidence type="ECO:0000313" key="15">
    <source>
        <dbReference type="Proteomes" id="UP000000925"/>
    </source>
</evidence>
<name>D5EKP2_CORAD</name>
<proteinExistence type="predicted"/>
<dbReference type="HOGENOM" id="CLU_000445_114_72_0"/>